<keyword evidence="1" id="KW-0677">Repeat</keyword>
<accession>A0A0K0EWI1</accession>
<dbReference type="STRING" id="75913.A0A0K0EWI1"/>
<evidence type="ECO:0000313" key="3">
    <source>
        <dbReference type="Proteomes" id="UP000035680"/>
    </source>
</evidence>
<evidence type="ECO:0000256" key="1">
    <source>
        <dbReference type="ARBA" id="ARBA00022737"/>
    </source>
</evidence>
<name>A0A0K0EWI1_STRVS</name>
<sequence length="545" mass="60356">MTISTTFKSNLVLEFYPINNNRLPANLRLMEDPESKVKTNKFKNGNWEKFLFDGNLTVIIYNVEKPINLITIADEEHDHFKIKIEINYNNEDNEILLNTNFNKINLAPYTYINFVCIRKNNYRTNERFGWVYDKNFLRKNDTSNRNGYSSLKYLVNGKIFCQQFKCILGNKSSITLDVSSNDKENCCFDKHLERNVIDEYDLSNHNYDDKIILLQANWIKRGKREIENCPSPIPGPIGDSGGDGETGDPGDDGEDGEPGLDASTLIKLENERCVICPRGPTGPDGPPGLQGHPGIKGDKGSPGVPGKDGKDGEQGDIGDIGLQGFPGHRGKQGPKGNDAFGGTGLPGPKGLPGSQGPTGKQGPRGKRNYVYGPPGSIGKPGPSGLDGIEGSPGFRGPKGPPGLPGSDIKFCPCPSEIENIEKRLPVESTTINDIEDEENIIPESDRFPKLIRPQEFTDAGAISHFIPLAKIDDTGTFASNFFPPSAASSSQDFTIETNPLPNENDNLDIDMERFRIKRLNQYTSEGNDNLQRHRYVIKARRYHRN</sequence>
<feature type="compositionally biased region" description="Low complexity" evidence="2">
    <location>
        <begin position="372"/>
        <end position="383"/>
    </location>
</feature>
<evidence type="ECO:0000256" key="2">
    <source>
        <dbReference type="SAM" id="MobiDB-lite"/>
    </source>
</evidence>
<dbReference type="PANTHER" id="PTHR24637">
    <property type="entry name" value="COLLAGEN"/>
    <property type="match status" value="1"/>
</dbReference>
<feature type="compositionally biased region" description="Acidic residues" evidence="2">
    <location>
        <begin position="245"/>
        <end position="258"/>
    </location>
</feature>
<dbReference type="Proteomes" id="UP000035680">
    <property type="component" value="Unassembled WGS sequence"/>
</dbReference>
<dbReference type="AlphaFoldDB" id="A0A0K0EWI1"/>
<dbReference type="PANTHER" id="PTHR24637:SF415">
    <property type="entry name" value="COL_CUTICLE_N DOMAIN-CONTAINING PROTEIN"/>
    <property type="match status" value="1"/>
</dbReference>
<dbReference type="WBParaSite" id="SVE_0088200.1">
    <property type="protein sequence ID" value="SVE_0088200.1"/>
    <property type="gene ID" value="SVE_0088200"/>
</dbReference>
<evidence type="ECO:0000313" key="4">
    <source>
        <dbReference type="WBParaSite" id="SVE_0088200.1"/>
    </source>
</evidence>
<proteinExistence type="predicted"/>
<feature type="region of interest" description="Disordered" evidence="2">
    <location>
        <begin position="275"/>
        <end position="405"/>
    </location>
</feature>
<keyword evidence="3" id="KW-1185">Reference proteome</keyword>
<protein>
    <submittedName>
        <fullName evidence="4">Collagen triple helix repeat-containing protein</fullName>
    </submittedName>
</protein>
<reference evidence="4" key="2">
    <citation type="submission" date="2015-08" db="UniProtKB">
        <authorList>
            <consortium name="WormBaseParasite"/>
        </authorList>
    </citation>
    <scope>IDENTIFICATION</scope>
</reference>
<organism evidence="3 4">
    <name type="scientific">Strongyloides venezuelensis</name>
    <name type="common">Threadworm</name>
    <dbReference type="NCBI Taxonomy" id="75913"/>
    <lineage>
        <taxon>Eukaryota</taxon>
        <taxon>Metazoa</taxon>
        <taxon>Ecdysozoa</taxon>
        <taxon>Nematoda</taxon>
        <taxon>Chromadorea</taxon>
        <taxon>Rhabditida</taxon>
        <taxon>Tylenchina</taxon>
        <taxon>Panagrolaimomorpha</taxon>
        <taxon>Strongyloidoidea</taxon>
        <taxon>Strongyloididae</taxon>
        <taxon>Strongyloides</taxon>
    </lineage>
</organism>
<reference evidence="3" key="1">
    <citation type="submission" date="2014-07" db="EMBL/GenBank/DDBJ databases">
        <authorList>
            <person name="Martin A.A"/>
            <person name="De Silva N."/>
        </authorList>
    </citation>
    <scope>NUCLEOTIDE SEQUENCE</scope>
</reference>
<feature type="compositionally biased region" description="Low complexity" evidence="2">
    <location>
        <begin position="348"/>
        <end position="357"/>
    </location>
</feature>
<feature type="region of interest" description="Disordered" evidence="2">
    <location>
        <begin position="227"/>
        <end position="261"/>
    </location>
</feature>